<protein>
    <recommendedName>
        <fullName evidence="3">Lipoyl synthase</fullName>
    </recommendedName>
</protein>
<gene>
    <name evidence="1" type="ORF">DS909_14510</name>
</gene>
<dbReference type="AlphaFoldDB" id="A0A366WXD9"/>
<proteinExistence type="predicted"/>
<sequence>MVFLMNMRHLLRMSRWARNPPSEKKVIMVFAIIAFCLILFGIEYAGFWPDWAKTNSLKP</sequence>
<evidence type="ECO:0008006" key="3">
    <source>
        <dbReference type="Google" id="ProtNLM"/>
    </source>
</evidence>
<organism evidence="1 2">
    <name type="scientific">Phaeobacter gallaeciensis</name>
    <dbReference type="NCBI Taxonomy" id="60890"/>
    <lineage>
        <taxon>Bacteria</taxon>
        <taxon>Pseudomonadati</taxon>
        <taxon>Pseudomonadota</taxon>
        <taxon>Alphaproteobacteria</taxon>
        <taxon>Rhodobacterales</taxon>
        <taxon>Roseobacteraceae</taxon>
        <taxon>Phaeobacter</taxon>
    </lineage>
</organism>
<accession>A0A366WXD9</accession>
<evidence type="ECO:0000313" key="1">
    <source>
        <dbReference type="EMBL" id="RBW53441.1"/>
    </source>
</evidence>
<dbReference type="Proteomes" id="UP000252706">
    <property type="component" value="Unassembled WGS sequence"/>
</dbReference>
<dbReference type="OrthoDB" id="7283678at2"/>
<name>A0A366WXD9_9RHOB</name>
<comment type="caution">
    <text evidence="1">The sequence shown here is derived from an EMBL/GenBank/DDBJ whole genome shotgun (WGS) entry which is preliminary data.</text>
</comment>
<reference evidence="1 2" key="1">
    <citation type="submission" date="2018-07" db="EMBL/GenBank/DDBJ databases">
        <title>Modular assembly of carbohydrate-degrading microbial communities in the ocean.</title>
        <authorList>
            <person name="Enke T.N."/>
            <person name="Datta M.S."/>
            <person name="Schwartzman J.A."/>
            <person name="Cermak N."/>
            <person name="Schmitz D.A."/>
            <person name="Barrere J."/>
            <person name="Cordero O.X."/>
        </authorList>
    </citation>
    <scope>NUCLEOTIDE SEQUENCE [LARGE SCALE GENOMIC DNA]</scope>
    <source>
        <strain evidence="1 2">C3M10</strain>
    </source>
</reference>
<dbReference type="EMBL" id="QOCE01000037">
    <property type="protein sequence ID" value="RBW53441.1"/>
    <property type="molecule type" value="Genomic_DNA"/>
</dbReference>
<evidence type="ECO:0000313" key="2">
    <source>
        <dbReference type="Proteomes" id="UP000252706"/>
    </source>
</evidence>